<evidence type="ECO:0000256" key="5">
    <source>
        <dbReference type="ARBA" id="ARBA00022692"/>
    </source>
</evidence>
<dbReference type="EMBL" id="JAELXS010000003">
    <property type="protein sequence ID" value="MBJ6121316.1"/>
    <property type="molecule type" value="Genomic_DNA"/>
</dbReference>
<keyword evidence="6 9" id="KW-1133">Transmembrane helix</keyword>
<dbReference type="Proteomes" id="UP000640426">
    <property type="component" value="Unassembled WGS sequence"/>
</dbReference>
<evidence type="ECO:0000256" key="8">
    <source>
        <dbReference type="SAM" id="MobiDB-lite"/>
    </source>
</evidence>
<keyword evidence="7 9" id="KW-0472">Membrane</keyword>
<feature type="transmembrane region" description="Helical" evidence="9">
    <location>
        <begin position="243"/>
        <end position="265"/>
    </location>
</feature>
<comment type="caution">
    <text evidence="10">The sequence shown here is derived from an EMBL/GenBank/DDBJ whole genome shotgun (WGS) entry which is preliminary data.</text>
</comment>
<organism evidence="10 11">
    <name type="scientific">Sphingomonas mollis</name>
    <dbReference type="NCBI Taxonomy" id="2795726"/>
    <lineage>
        <taxon>Bacteria</taxon>
        <taxon>Pseudomonadati</taxon>
        <taxon>Pseudomonadota</taxon>
        <taxon>Alphaproteobacteria</taxon>
        <taxon>Sphingomonadales</taxon>
        <taxon>Sphingomonadaceae</taxon>
        <taxon>Sphingomonas</taxon>
    </lineage>
</organism>
<evidence type="ECO:0000256" key="2">
    <source>
        <dbReference type="ARBA" id="ARBA00009773"/>
    </source>
</evidence>
<evidence type="ECO:0000313" key="11">
    <source>
        <dbReference type="Proteomes" id="UP000640426"/>
    </source>
</evidence>
<dbReference type="RefSeq" id="WP_199036129.1">
    <property type="nucleotide sequence ID" value="NZ_JAELXS010000003.1"/>
</dbReference>
<feature type="transmembrane region" description="Helical" evidence="9">
    <location>
        <begin position="185"/>
        <end position="208"/>
    </location>
</feature>
<comment type="similarity">
    <text evidence="2">Belongs to the autoinducer-2 exporter (AI-2E) (TC 2.A.86) family.</text>
</comment>
<feature type="compositionally biased region" description="Polar residues" evidence="8">
    <location>
        <begin position="476"/>
        <end position="496"/>
    </location>
</feature>
<reference evidence="11" key="1">
    <citation type="submission" date="2020-12" db="EMBL/GenBank/DDBJ databases">
        <title>Hymenobacter sp.</title>
        <authorList>
            <person name="Kim M.K."/>
        </authorList>
    </citation>
    <scope>NUCLEOTIDE SEQUENCE [LARGE SCALE GENOMIC DNA]</scope>
    <source>
        <strain evidence="11">BT553</strain>
    </source>
</reference>
<feature type="transmembrane region" description="Helical" evidence="9">
    <location>
        <begin position="347"/>
        <end position="372"/>
    </location>
</feature>
<evidence type="ECO:0000256" key="7">
    <source>
        <dbReference type="ARBA" id="ARBA00023136"/>
    </source>
</evidence>
<proteinExistence type="inferred from homology"/>
<gene>
    <name evidence="10" type="ORF">JAO74_05870</name>
</gene>
<dbReference type="PANTHER" id="PTHR21716">
    <property type="entry name" value="TRANSMEMBRANE PROTEIN"/>
    <property type="match status" value="1"/>
</dbReference>
<feature type="region of interest" description="Disordered" evidence="8">
    <location>
        <begin position="475"/>
        <end position="507"/>
    </location>
</feature>
<accession>A0ABS0XMQ1</accession>
<keyword evidence="3" id="KW-0813">Transport</keyword>
<keyword evidence="4" id="KW-1003">Cell membrane</keyword>
<feature type="transmembrane region" description="Helical" evidence="9">
    <location>
        <begin position="50"/>
        <end position="68"/>
    </location>
</feature>
<evidence type="ECO:0000313" key="10">
    <source>
        <dbReference type="EMBL" id="MBJ6121316.1"/>
    </source>
</evidence>
<evidence type="ECO:0000256" key="4">
    <source>
        <dbReference type="ARBA" id="ARBA00022475"/>
    </source>
</evidence>
<sequence>MDTADRKLVNITRRPGPAQVAPAQVPGVSGLLGLAVGVVVIAGLFFAKDVLIPITLAILLSFVLSPIVATLRRWRAPKGLAVMVSVLVALGILGGIGTIVGMQAASLADDAPGYARTIEDKIDNTKKFAADRVAFFAQDRAAPAPAVAGPPRTNTERILASRGREPVPVRIAETEPDALSMAGSILTPVLAPFETFVIVLVVAIFILMQKEDLRDRLIRVFGSSDLHRTTLAMDDAGVRLSKYFLSQLAVNASFGTVIAIGLWAIGVPVPALWGILAGILRFVPYIGALLGAALPLALAAGVDPGWGMVISVAILFAVVEPLVGYVVEPLLYGHSTGLSPLSVVVAAVFWTWIWGPVGLVLSMPLTLCLVVLGRHVPAMEFVDILLGDQPALTPVESFYQRMLAADPEEALEQAEALLEDRSITAYYDVVALGGLKLAAEDTRRGAIDHDGARRIVGSMLTVIDELETHVDDGATATATPNRSLNPMPQGSQTIEETASEPMPVAPDDWRGDNTITCIAGRGVLDDAVTAMLAQLLGKRGFGVRRVTHAAVGRDALERIDYTGTKLICLSYLEIGGSPSHLRYLVRRLRRDAPGAQIMVGLWPEGEAALTEEQIQRALGADIYVGTLGTAVEEALAFAGRPVEQAAA</sequence>
<dbReference type="InterPro" id="IPR002549">
    <property type="entry name" value="AI-2E-like"/>
</dbReference>
<evidence type="ECO:0000256" key="3">
    <source>
        <dbReference type="ARBA" id="ARBA00022448"/>
    </source>
</evidence>
<feature type="transmembrane region" description="Helical" evidence="9">
    <location>
        <begin position="80"/>
        <end position="102"/>
    </location>
</feature>
<feature type="transmembrane region" description="Helical" evidence="9">
    <location>
        <begin position="271"/>
        <end position="294"/>
    </location>
</feature>
<dbReference type="Pfam" id="PF01594">
    <property type="entry name" value="AI-2E_transport"/>
    <property type="match status" value="1"/>
</dbReference>
<protein>
    <submittedName>
        <fullName evidence="10">AI-2E family transporter</fullName>
    </submittedName>
</protein>
<feature type="transmembrane region" description="Helical" evidence="9">
    <location>
        <begin position="306"/>
        <end position="327"/>
    </location>
</feature>
<keyword evidence="5 9" id="KW-0812">Transmembrane</keyword>
<comment type="subcellular location">
    <subcellularLocation>
        <location evidence="1">Cell membrane</location>
        <topology evidence="1">Multi-pass membrane protein</topology>
    </subcellularLocation>
</comment>
<evidence type="ECO:0000256" key="1">
    <source>
        <dbReference type="ARBA" id="ARBA00004651"/>
    </source>
</evidence>
<evidence type="ECO:0000256" key="6">
    <source>
        <dbReference type="ARBA" id="ARBA00022989"/>
    </source>
</evidence>
<dbReference type="PANTHER" id="PTHR21716:SF53">
    <property type="entry name" value="PERMEASE PERM-RELATED"/>
    <property type="match status" value="1"/>
</dbReference>
<keyword evidence="11" id="KW-1185">Reference proteome</keyword>
<feature type="transmembrane region" description="Helical" evidence="9">
    <location>
        <begin position="21"/>
        <end position="44"/>
    </location>
</feature>
<name>A0ABS0XMQ1_9SPHN</name>
<evidence type="ECO:0000256" key="9">
    <source>
        <dbReference type="SAM" id="Phobius"/>
    </source>
</evidence>